<dbReference type="InterPro" id="IPR028889">
    <property type="entry name" value="USP"/>
</dbReference>
<gene>
    <name evidence="12" type="ORF">H634G_06852</name>
</gene>
<dbReference type="OrthoDB" id="289038at2759"/>
<dbReference type="InterPro" id="IPR018200">
    <property type="entry name" value="USP_CS"/>
</dbReference>
<dbReference type="InterPro" id="IPR002083">
    <property type="entry name" value="MATH/TRAF_dom"/>
</dbReference>
<reference evidence="13" key="1">
    <citation type="journal article" date="2014" name="BMC Genomics">
        <title>The genome sequence of the biocontrol fungus Metarhizium anisopliae and comparative genomics of Metarhizium species.</title>
        <authorList>
            <person name="Pattemore J.A."/>
            <person name="Hane J.K."/>
            <person name="Williams A.H."/>
            <person name="Wilson B.A."/>
            <person name="Stodart B.J."/>
            <person name="Ash G.J."/>
        </authorList>
    </citation>
    <scope>NUCLEOTIDE SEQUENCE [LARGE SCALE GENOMIC DNA]</scope>
    <source>
        <strain evidence="13">BRIP 53293</strain>
    </source>
</reference>
<dbReference type="PANTHER" id="PTHR24006:SF644">
    <property type="entry name" value="UBIQUITIN CARBOXYL-TERMINAL HYDROLASE 7"/>
    <property type="match status" value="1"/>
</dbReference>
<evidence type="ECO:0000256" key="4">
    <source>
        <dbReference type="ARBA" id="ARBA00012759"/>
    </source>
</evidence>
<dbReference type="PROSITE" id="PS50144">
    <property type="entry name" value="MATH"/>
    <property type="match status" value="1"/>
</dbReference>
<dbReference type="InterPro" id="IPR050164">
    <property type="entry name" value="Peptidase_C19"/>
</dbReference>
<dbReference type="SUPFAM" id="SSF54001">
    <property type="entry name" value="Cysteine proteinases"/>
    <property type="match status" value="1"/>
</dbReference>
<dbReference type="Pfam" id="PF00443">
    <property type="entry name" value="UCH"/>
    <property type="match status" value="1"/>
</dbReference>
<evidence type="ECO:0000259" key="11">
    <source>
        <dbReference type="PROSITE" id="PS50235"/>
    </source>
</evidence>
<protein>
    <recommendedName>
        <fullName evidence="4">ubiquitinyl hydrolase 1</fullName>
        <ecNumber evidence="4">3.4.19.12</ecNumber>
    </recommendedName>
</protein>
<dbReference type="Gene3D" id="3.90.70.10">
    <property type="entry name" value="Cysteine proteinases"/>
    <property type="match status" value="1"/>
</dbReference>
<dbReference type="Gene3D" id="2.60.210.10">
    <property type="entry name" value="Apoptosis, Tumor Necrosis Factor Receptor Associated Protein 2, Chain A"/>
    <property type="match status" value="1"/>
</dbReference>
<accession>A0A0D9NZ78</accession>
<dbReference type="AlphaFoldDB" id="A0A0D9NZ78"/>
<dbReference type="GO" id="GO:0005634">
    <property type="term" value="C:nucleus"/>
    <property type="evidence" value="ECO:0007669"/>
    <property type="project" value="UniProtKB-SubCell"/>
</dbReference>
<evidence type="ECO:0000256" key="2">
    <source>
        <dbReference type="ARBA" id="ARBA00004123"/>
    </source>
</evidence>
<dbReference type="InterPro" id="IPR029346">
    <property type="entry name" value="USP_C"/>
</dbReference>
<proteinExistence type="inferred from homology"/>
<dbReference type="PROSITE" id="PS50235">
    <property type="entry name" value="USP_3"/>
    <property type="match status" value="1"/>
</dbReference>
<dbReference type="Pfam" id="PF14533">
    <property type="entry name" value="USP7_C2"/>
    <property type="match status" value="1"/>
</dbReference>
<dbReference type="InterPro" id="IPR008974">
    <property type="entry name" value="TRAF-like"/>
</dbReference>
<keyword evidence="5" id="KW-0645">Protease</keyword>
<keyword evidence="7 12" id="KW-0378">Hydrolase</keyword>
<dbReference type="EMBL" id="KE384737">
    <property type="protein sequence ID" value="KJK77885.1"/>
    <property type="molecule type" value="Genomic_DNA"/>
</dbReference>
<dbReference type="GO" id="GO:0005829">
    <property type="term" value="C:cytosol"/>
    <property type="evidence" value="ECO:0007669"/>
    <property type="project" value="TreeGrafter"/>
</dbReference>
<comment type="catalytic activity">
    <reaction evidence="1">
        <text>Thiol-dependent hydrolysis of ester, thioester, amide, peptide and isopeptide bonds formed by the C-terminal Gly of ubiquitin (a 76-residue protein attached to proteins as an intracellular targeting signal).</text>
        <dbReference type="EC" id="3.4.19.12"/>
    </reaction>
</comment>
<keyword evidence="9" id="KW-0539">Nucleus</keyword>
<comment type="subcellular location">
    <subcellularLocation>
        <location evidence="2">Nucleus</location>
    </subcellularLocation>
</comment>
<dbReference type="Proteomes" id="UP000054544">
    <property type="component" value="Unassembled WGS sequence"/>
</dbReference>
<dbReference type="Pfam" id="PF12436">
    <property type="entry name" value="USP7_ICP0_bdg"/>
    <property type="match status" value="1"/>
</dbReference>
<keyword evidence="13" id="KW-1185">Reference proteome</keyword>
<dbReference type="GO" id="GO:0004843">
    <property type="term" value="F:cysteine-type deubiquitinase activity"/>
    <property type="evidence" value="ECO:0007669"/>
    <property type="project" value="UniProtKB-EC"/>
</dbReference>
<dbReference type="EC" id="3.4.19.12" evidence="4"/>
<dbReference type="Pfam" id="PF22486">
    <property type="entry name" value="MATH_2"/>
    <property type="match status" value="1"/>
</dbReference>
<evidence type="ECO:0000256" key="6">
    <source>
        <dbReference type="ARBA" id="ARBA00022786"/>
    </source>
</evidence>
<dbReference type="CDD" id="cd02659">
    <property type="entry name" value="peptidase_C19C"/>
    <property type="match status" value="1"/>
</dbReference>
<dbReference type="GO" id="GO:0004175">
    <property type="term" value="F:endopeptidase activity"/>
    <property type="evidence" value="ECO:0007669"/>
    <property type="project" value="UniProtKB-ARBA"/>
</dbReference>
<dbReference type="PROSITE" id="PS00973">
    <property type="entry name" value="USP_2"/>
    <property type="match status" value="1"/>
</dbReference>
<dbReference type="FunFam" id="2.60.210.10:FF:000011">
    <property type="entry name" value="Ubiquitin carboxyl-terminal hydrolase 7"/>
    <property type="match status" value="1"/>
</dbReference>
<dbReference type="SMART" id="SM00061">
    <property type="entry name" value="MATH"/>
    <property type="match status" value="1"/>
</dbReference>
<dbReference type="InterPro" id="IPR001394">
    <property type="entry name" value="Peptidase_C19_UCH"/>
</dbReference>
<evidence type="ECO:0000313" key="12">
    <source>
        <dbReference type="EMBL" id="KJK77885.1"/>
    </source>
</evidence>
<dbReference type="InterPro" id="IPR024729">
    <property type="entry name" value="USP7_ICP0-binding_dom"/>
</dbReference>
<dbReference type="GO" id="GO:0140492">
    <property type="term" value="F:metal-dependent deubiquitinase activity"/>
    <property type="evidence" value="ECO:0007669"/>
    <property type="project" value="UniProtKB-ARBA"/>
</dbReference>
<evidence type="ECO:0000256" key="7">
    <source>
        <dbReference type="ARBA" id="ARBA00022801"/>
    </source>
</evidence>
<organism evidence="12 13">
    <name type="scientific">Metarhizium anisopliae BRIP 53293</name>
    <dbReference type="NCBI Taxonomy" id="1291518"/>
    <lineage>
        <taxon>Eukaryota</taxon>
        <taxon>Fungi</taxon>
        <taxon>Dikarya</taxon>
        <taxon>Ascomycota</taxon>
        <taxon>Pezizomycotina</taxon>
        <taxon>Sordariomycetes</taxon>
        <taxon>Hypocreomycetidae</taxon>
        <taxon>Hypocreales</taxon>
        <taxon>Clavicipitaceae</taxon>
        <taxon>Metarhizium</taxon>
    </lineage>
</organism>
<dbReference type="GO" id="GO:0031647">
    <property type="term" value="P:regulation of protein stability"/>
    <property type="evidence" value="ECO:0007669"/>
    <property type="project" value="TreeGrafter"/>
</dbReference>
<evidence type="ECO:0000256" key="5">
    <source>
        <dbReference type="ARBA" id="ARBA00022670"/>
    </source>
</evidence>
<evidence type="ECO:0000256" key="8">
    <source>
        <dbReference type="ARBA" id="ARBA00022807"/>
    </source>
</evidence>
<evidence type="ECO:0000259" key="10">
    <source>
        <dbReference type="PROSITE" id="PS50144"/>
    </source>
</evidence>
<dbReference type="PROSITE" id="PS00972">
    <property type="entry name" value="USP_1"/>
    <property type="match status" value="1"/>
</dbReference>
<evidence type="ECO:0000256" key="9">
    <source>
        <dbReference type="ARBA" id="ARBA00023242"/>
    </source>
</evidence>
<dbReference type="GO" id="GO:0016579">
    <property type="term" value="P:protein deubiquitination"/>
    <property type="evidence" value="ECO:0007669"/>
    <property type="project" value="InterPro"/>
</dbReference>
<dbReference type="GO" id="GO:0006508">
    <property type="term" value="P:proteolysis"/>
    <property type="evidence" value="ECO:0007669"/>
    <property type="project" value="UniProtKB-KW"/>
</dbReference>
<keyword evidence="8" id="KW-0788">Thiol protease</keyword>
<evidence type="ECO:0000256" key="1">
    <source>
        <dbReference type="ARBA" id="ARBA00000707"/>
    </source>
</evidence>
<dbReference type="PANTHER" id="PTHR24006">
    <property type="entry name" value="UBIQUITIN CARBOXYL-TERMINAL HYDROLASE"/>
    <property type="match status" value="1"/>
</dbReference>
<evidence type="ECO:0000256" key="3">
    <source>
        <dbReference type="ARBA" id="ARBA00009085"/>
    </source>
</evidence>
<dbReference type="Gene3D" id="3.10.20.90">
    <property type="entry name" value="Phosphatidylinositol 3-kinase Catalytic Subunit, Chain A, domain 1"/>
    <property type="match status" value="2"/>
</dbReference>
<keyword evidence="6" id="KW-0833">Ubl conjugation pathway</keyword>
<dbReference type="SUPFAM" id="SSF49599">
    <property type="entry name" value="TRAF domain-like"/>
    <property type="match status" value="1"/>
</dbReference>
<feature type="domain" description="MATH" evidence="10">
    <location>
        <begin position="137"/>
        <end position="267"/>
    </location>
</feature>
<feature type="domain" description="USP" evidence="11">
    <location>
        <begin position="293"/>
        <end position="614"/>
    </location>
</feature>
<comment type="similarity">
    <text evidence="3">Belongs to the peptidase C19 family.</text>
</comment>
<dbReference type="STRING" id="1291518.A0A0D9NZ78"/>
<sequence length="1226" mass="141705">MPSPAMHLPSGFCLVLEYFGTCNVSSNRGETEQLRQLAVVSDQIGGNLVSDALSLGFFAIGISYNVDSPNEMVVDTDDYVGVANAPEKDSVAIINPDGLEQGDSDQQLQDLPLANDYEAMRELVLPPLLDEPKILEDANNTWTVENWRSMGKREHGPIFQAGGYPWRILLFPHGNNTDQCSIYLEHGFEADAVPDNWSACVQFALVLWNPNDPSLYVHHAAHHRFTKEEGDWGFTRFVEHRRMFNVPWEHGTRPLCENDAANITAYVRVVEDETGVLWHNFINYDSKKETGYVGLKNQGATCYLNSLLQSLYFTNAFRKAVYEIPTENDESMQNSAYTLQRLFYQLQTSDQAVGTNELTKSFGWETRHIFEQQDVQELSRKLMERMEEKMKGTKAENVLPEMFSGKIKTYISCINVDYESSRIEDFWDIQLNVSGNKNMLESFQDYIQVEKMDGENQYFAGDEHKLQDANKGVIFTSFPDVLHLQLKRFEYDIQRDMMMKINDRYEFPDVFDAAPYLIEDADKSEPWTYQLHGVLVHSGDLNAGHYYAFIKPEKDGWFYKYDDDKVTRATSREVLEDNFGGEYRTPNGYPRAPLQKKAPIIRQNSAYMLVYIRQSKLDKILCSVQKNDIPQHLQQRFEEENALKEARRREQREAHLYMMAKVITDDTFRHYGATDLCTFDSNQEPDEASPRSYRVRRAMTMEEFTNQVADDLGQDPRKVRLWLMVNRQNKTIRPDQPIMDLRPTVEEIYSRSAAHRDTSLRVWAEVADQLNSNGEPIWPSYQSQANGVVVKNDTILLFLKHFDADAQSLRGVGHVYIGKEKKVEDLVPQILEKMGWGDKLPAEEKLLLWEEIKPTMIEPLKAKQTLKVAELQDGDIICFQRSSGRSAEQAQAQDKPLQEPIRSLERFEDAREYYDFLENKRTVRFHPHPSRCDQNQYPPFDLVLNSKINYDTLSERVGSYLSIPSTHIRLWTVNATTNNPKAPVRRGTNPSLRQILNPMGNSLNSSQRADAFYFEVLEMSLAELDTKKSIKLTWLSEGITREDHFDLLVPKTGTIDDLIQALVKKAQIPDEQEGGKIRVYETSSNRFYREPRREHPIMNLNEYTQIYAERMPNEEAVAPEENFIQVFHFQNEVNRVHGVPFKFLLVEGEKFADTKKRLEKRTGFKGKSFEKIKFAVVRRANYSKPQYLNDDDELWTMAATEDDYLGLDHVDRTRSLRNGVGDLFLR</sequence>
<name>A0A0D9NZ78_METAN</name>
<evidence type="ECO:0000313" key="13">
    <source>
        <dbReference type="Proteomes" id="UP000054544"/>
    </source>
</evidence>
<dbReference type="InterPro" id="IPR038765">
    <property type="entry name" value="Papain-like_cys_pep_sf"/>
</dbReference>
<dbReference type="FunFam" id="3.90.70.10:FF:000005">
    <property type="entry name" value="Ubiquitin carboxyl-terminal hydrolase 7"/>
    <property type="match status" value="1"/>
</dbReference>